<dbReference type="EMBL" id="CAJHUC010000487">
    <property type="protein sequence ID" value="CAD7696500.1"/>
    <property type="molecule type" value="Genomic_DNA"/>
</dbReference>
<evidence type="ECO:0000313" key="1">
    <source>
        <dbReference type="EMBL" id="CAD7696500.1"/>
    </source>
</evidence>
<name>A0A8S1IN31_9CHLO</name>
<comment type="caution">
    <text evidence="1">The sequence shown here is derived from an EMBL/GenBank/DDBJ whole genome shotgun (WGS) entry which is preliminary data.</text>
</comment>
<gene>
    <name evidence="1" type="ORF">OSTQU699_LOCUS1861</name>
</gene>
<reference evidence="1" key="1">
    <citation type="submission" date="2020-12" db="EMBL/GenBank/DDBJ databases">
        <authorList>
            <person name="Iha C."/>
        </authorList>
    </citation>
    <scope>NUCLEOTIDE SEQUENCE</scope>
</reference>
<protein>
    <submittedName>
        <fullName evidence="1">Uncharacterized protein</fullName>
    </submittedName>
</protein>
<dbReference type="AlphaFoldDB" id="A0A8S1IN31"/>
<sequence length="253" mass="27311">MAHIASIKRYELKGISKFVDDLINDCRVGGHDAKLPGIALVDPPCLGARCECEVEIRLQHEFQGGEGRLVIVGGGGVTVASVPLTDVTGRTVRVLLPPQEAGPLTVGVEGSLSEAAYATLLVLPSDACRDVEEIFVLMADAIREEASPLRSGTADARESLILESAWRDYFQPFATDLGGLLQVLAAKGQLSPRDSNLLHSQLVYMLQNCAWALAAYFLRACLSYGIPIKIGSCQFSEEDVDPAVLRRLAQEFE</sequence>
<organism evidence="1 2">
    <name type="scientific">Ostreobium quekettii</name>
    <dbReference type="NCBI Taxonomy" id="121088"/>
    <lineage>
        <taxon>Eukaryota</taxon>
        <taxon>Viridiplantae</taxon>
        <taxon>Chlorophyta</taxon>
        <taxon>core chlorophytes</taxon>
        <taxon>Ulvophyceae</taxon>
        <taxon>TCBD clade</taxon>
        <taxon>Bryopsidales</taxon>
        <taxon>Ostreobineae</taxon>
        <taxon>Ostreobiaceae</taxon>
        <taxon>Ostreobium</taxon>
    </lineage>
</organism>
<accession>A0A8S1IN31</accession>
<proteinExistence type="predicted"/>
<dbReference type="Proteomes" id="UP000708148">
    <property type="component" value="Unassembled WGS sequence"/>
</dbReference>
<evidence type="ECO:0000313" key="2">
    <source>
        <dbReference type="Proteomes" id="UP000708148"/>
    </source>
</evidence>
<keyword evidence="2" id="KW-1185">Reference proteome</keyword>